<gene>
    <name evidence="3" type="ORF">MBJ925_LOCUS31399</name>
</gene>
<evidence type="ECO:0000313" key="4">
    <source>
        <dbReference type="Proteomes" id="UP000663824"/>
    </source>
</evidence>
<name>A0A816XXF2_9BILA</name>
<evidence type="ECO:0000313" key="3">
    <source>
        <dbReference type="EMBL" id="CAF2151921.1"/>
    </source>
</evidence>
<evidence type="ECO:0008006" key="5">
    <source>
        <dbReference type="Google" id="ProtNLM"/>
    </source>
</evidence>
<sequence length="733" mass="81194">MNTRNFFVFLITITYITVQCVVFADNNTGDSQSFSGRIKSLQNETDYLCSFIEGASLIATKEFLTLIRDAHIHSPNLKEMEVLLTNIANQADTYHSSVSEQLSDCKALLYMLTDSLDNGGMVDFYLNEGNYSVVTSSIDKWHQSFSDFRSKFYLTDTALDIIISNKKISNSAALTDTALDIIISNKKVFFYDNWIGDVAKSAVTLFVLLISSVIVLQVFKRVAFIFWIITLFSPPSKDSDQENSFDINFGLPKVEALQANSGNDVHKPNSTAKKKQTSSSSKSDTTQFTSNTSELEKRITTISSTTSVYNKLYTIVTIVAWFTVLCCLIAITVLWDPSKILFSKSPLYNWYPDATTAIENMRVDRDKVQPIVSRQILSIEELQRYTSMYHDETIQINVDELVSNLGTGIRQANKELSEVYIASEKLPSTFRQAYINIEAHAKKAGRLAEANKLLTALSETSITYEKLQRGVQTLMINQKNLLPKLKEQTQIMQTLVQQGQVMEINRIAKEHTNIIMDIEGEILNVTLVVEQLIKITENDGSDGMKMTIKELRDKTSTDQVMAILYEATGGIVGTLGSAVLGTVVIKSGYAVVSITATAVVGPIAAAVGGVGLVGLGAYALVTGFDKYNDASRYKTELDILEVQRGNFHAAMKNFEKAIIAQQTASKATLTSLNSLVAHSASFSSIPGFKLPLVKRAALSKELLHIILQYNTMIGVFNSFKPYTTVKDQDLLSA</sequence>
<dbReference type="EMBL" id="CAJNRE010017168">
    <property type="protein sequence ID" value="CAF2151921.1"/>
    <property type="molecule type" value="Genomic_DNA"/>
</dbReference>
<organism evidence="3 4">
    <name type="scientific">Rotaria magnacalcarata</name>
    <dbReference type="NCBI Taxonomy" id="392030"/>
    <lineage>
        <taxon>Eukaryota</taxon>
        <taxon>Metazoa</taxon>
        <taxon>Spiralia</taxon>
        <taxon>Gnathifera</taxon>
        <taxon>Rotifera</taxon>
        <taxon>Eurotatoria</taxon>
        <taxon>Bdelloidea</taxon>
        <taxon>Philodinida</taxon>
        <taxon>Philodinidae</taxon>
        <taxon>Rotaria</taxon>
    </lineage>
</organism>
<dbReference type="Proteomes" id="UP000663824">
    <property type="component" value="Unassembled WGS sequence"/>
</dbReference>
<evidence type="ECO:0000256" key="2">
    <source>
        <dbReference type="SAM" id="Phobius"/>
    </source>
</evidence>
<keyword evidence="2" id="KW-0812">Transmembrane</keyword>
<feature type="transmembrane region" description="Helical" evidence="2">
    <location>
        <begin position="591"/>
        <end position="624"/>
    </location>
</feature>
<evidence type="ECO:0000256" key="1">
    <source>
        <dbReference type="SAM" id="MobiDB-lite"/>
    </source>
</evidence>
<dbReference type="AlphaFoldDB" id="A0A816XXF2"/>
<keyword evidence="2" id="KW-0472">Membrane</keyword>
<feature type="transmembrane region" description="Helical" evidence="2">
    <location>
        <begin position="6"/>
        <end position="24"/>
    </location>
</feature>
<reference evidence="3" key="1">
    <citation type="submission" date="2021-02" db="EMBL/GenBank/DDBJ databases">
        <authorList>
            <person name="Nowell W R."/>
        </authorList>
    </citation>
    <scope>NUCLEOTIDE SEQUENCE</scope>
</reference>
<proteinExistence type="predicted"/>
<feature type="compositionally biased region" description="Low complexity" evidence="1">
    <location>
        <begin position="277"/>
        <end position="289"/>
    </location>
</feature>
<comment type="caution">
    <text evidence="3">The sequence shown here is derived from an EMBL/GenBank/DDBJ whole genome shotgun (WGS) entry which is preliminary data.</text>
</comment>
<protein>
    <recommendedName>
        <fullName evidence="5">Transmembrane protein</fullName>
    </recommendedName>
</protein>
<feature type="transmembrane region" description="Helical" evidence="2">
    <location>
        <begin position="562"/>
        <end position="585"/>
    </location>
</feature>
<feature type="region of interest" description="Disordered" evidence="1">
    <location>
        <begin position="261"/>
        <end position="289"/>
    </location>
</feature>
<feature type="transmembrane region" description="Helical" evidence="2">
    <location>
        <begin position="205"/>
        <end position="229"/>
    </location>
</feature>
<feature type="transmembrane region" description="Helical" evidence="2">
    <location>
        <begin position="312"/>
        <end position="335"/>
    </location>
</feature>
<keyword evidence="2" id="KW-1133">Transmembrane helix</keyword>
<accession>A0A816XXF2</accession>